<dbReference type="GO" id="GO:0003690">
    <property type="term" value="F:double-stranded DNA binding"/>
    <property type="evidence" value="ECO:0007669"/>
    <property type="project" value="InterPro"/>
</dbReference>
<reference evidence="2" key="1">
    <citation type="submission" date="2022-11" db="EMBL/GenBank/DDBJ databases">
        <authorList>
            <person name="Morgan W.R."/>
            <person name="Tartar A."/>
        </authorList>
    </citation>
    <scope>NUCLEOTIDE SEQUENCE</scope>
    <source>
        <strain evidence="2">ARSEF 373</strain>
    </source>
</reference>
<evidence type="ECO:0000256" key="1">
    <source>
        <dbReference type="SAM" id="MobiDB-lite"/>
    </source>
</evidence>
<feature type="region of interest" description="Disordered" evidence="1">
    <location>
        <begin position="105"/>
        <end position="214"/>
    </location>
</feature>
<reference evidence="2" key="2">
    <citation type="journal article" date="2023" name="Microbiol Resour">
        <title>Decontamination and Annotation of the Draft Genome Sequence of the Oomycete Lagenidium giganteum ARSEF 373.</title>
        <authorList>
            <person name="Morgan W.R."/>
            <person name="Tartar A."/>
        </authorList>
    </citation>
    <scope>NUCLEOTIDE SEQUENCE</scope>
    <source>
        <strain evidence="2">ARSEF 373</strain>
    </source>
</reference>
<dbReference type="GO" id="GO:0042023">
    <property type="term" value="P:DNA endoreduplication"/>
    <property type="evidence" value="ECO:0007669"/>
    <property type="project" value="InterPro"/>
</dbReference>
<feature type="compositionally biased region" description="Basic residues" evidence="1">
    <location>
        <begin position="160"/>
        <end position="177"/>
    </location>
</feature>
<dbReference type="GO" id="GO:0005634">
    <property type="term" value="C:nucleus"/>
    <property type="evidence" value="ECO:0007669"/>
    <property type="project" value="TreeGrafter"/>
</dbReference>
<keyword evidence="3" id="KW-1185">Reference proteome</keyword>
<dbReference type="EMBL" id="DAKRPA010000026">
    <property type="protein sequence ID" value="DBA02842.1"/>
    <property type="molecule type" value="Genomic_DNA"/>
</dbReference>
<evidence type="ECO:0000313" key="2">
    <source>
        <dbReference type="EMBL" id="DBA02842.1"/>
    </source>
</evidence>
<name>A0AAV2Z7Z8_9STRA</name>
<accession>A0AAV2Z7Z8</accession>
<dbReference type="Proteomes" id="UP001146120">
    <property type="component" value="Unassembled WGS sequence"/>
</dbReference>
<comment type="caution">
    <text evidence="2">The sequence shown here is derived from an EMBL/GenBank/DDBJ whole genome shotgun (WGS) entry which is preliminary data.</text>
</comment>
<gene>
    <name evidence="2" type="ORF">N0F65_006632</name>
</gene>
<dbReference type="AlphaFoldDB" id="A0AAV2Z7Z8"/>
<sequence>MPLVMSTSLPKASTLLVQLEDSKLDLSGDVGAIGRFHSQDDGGVVLDIKGHQYIGEIVPCGTFMVVGIGATEAKVENMVTDFCQITQKLSVIESISGVVLAGKTGEVSSSDEGAESPTRTGKPAATLKGRKRKKASSDDDDDSDADSDASEAKAPASTAKKPRKTPTKTKTPAKKATKSPAKPPAKTPAKKTPAKTKAASASKAKSAKKAPPKK</sequence>
<proteinExistence type="predicted"/>
<feature type="compositionally biased region" description="Acidic residues" evidence="1">
    <location>
        <begin position="138"/>
        <end position="149"/>
    </location>
</feature>
<dbReference type="InterPro" id="IPR033246">
    <property type="entry name" value="BIN4"/>
</dbReference>
<dbReference type="PANTHER" id="PTHR34810">
    <property type="entry name" value="DNA-BINDING PROTEIN BIN4"/>
    <property type="match status" value="1"/>
</dbReference>
<dbReference type="PANTHER" id="PTHR34810:SF1">
    <property type="entry name" value="DNA-BINDING PROTEIN BIN4"/>
    <property type="match status" value="1"/>
</dbReference>
<dbReference type="GO" id="GO:0009330">
    <property type="term" value="C:DNA topoisomerase type II (double strand cut, ATP-hydrolyzing) complex"/>
    <property type="evidence" value="ECO:0007669"/>
    <property type="project" value="InterPro"/>
</dbReference>
<protein>
    <submittedName>
        <fullName evidence="2">Uncharacterized protein</fullName>
    </submittedName>
</protein>
<feature type="compositionally biased region" description="Low complexity" evidence="1">
    <location>
        <begin position="195"/>
        <end position="204"/>
    </location>
</feature>
<feature type="compositionally biased region" description="Basic residues" evidence="1">
    <location>
        <begin position="205"/>
        <end position="214"/>
    </location>
</feature>
<evidence type="ECO:0000313" key="3">
    <source>
        <dbReference type="Proteomes" id="UP001146120"/>
    </source>
</evidence>
<organism evidence="2 3">
    <name type="scientific">Lagenidium giganteum</name>
    <dbReference type="NCBI Taxonomy" id="4803"/>
    <lineage>
        <taxon>Eukaryota</taxon>
        <taxon>Sar</taxon>
        <taxon>Stramenopiles</taxon>
        <taxon>Oomycota</taxon>
        <taxon>Peronosporomycetes</taxon>
        <taxon>Pythiales</taxon>
        <taxon>Pythiaceae</taxon>
    </lineage>
</organism>
<dbReference type="GO" id="GO:0051276">
    <property type="term" value="P:chromosome organization"/>
    <property type="evidence" value="ECO:0007669"/>
    <property type="project" value="TreeGrafter"/>
</dbReference>